<evidence type="ECO:0000313" key="1">
    <source>
        <dbReference type="EMBL" id="OAE20968.1"/>
    </source>
</evidence>
<comment type="caution">
    <text evidence="1">The sequence shown here is derived from an EMBL/GenBank/DDBJ whole genome shotgun (WGS) entry which is preliminary data.</text>
</comment>
<keyword evidence="2" id="KW-1185">Reference proteome</keyword>
<dbReference type="EMBL" id="LVLJ01003558">
    <property type="protein sequence ID" value="OAE20968.1"/>
    <property type="molecule type" value="Genomic_DNA"/>
</dbReference>
<evidence type="ECO:0000313" key="2">
    <source>
        <dbReference type="Proteomes" id="UP000077202"/>
    </source>
</evidence>
<proteinExistence type="predicted"/>
<name>A0A176VJ42_MARPO</name>
<sequence length="103" mass="11257">MATSLFILRNTLTQGQRIGGIDHGRYRRRQEAAESVEGQSAAQRVVIETSIGHLEDELERELFRPNQVSVLDGGQIPAAASHSQAELGLNSGYGSLDRIELVN</sequence>
<dbReference type="Proteomes" id="UP000077202">
    <property type="component" value="Unassembled WGS sequence"/>
</dbReference>
<accession>A0A176VJ42</accession>
<protein>
    <submittedName>
        <fullName evidence="1">Uncharacterized protein</fullName>
    </submittedName>
</protein>
<reference evidence="1" key="1">
    <citation type="submission" date="2016-03" db="EMBL/GenBank/DDBJ databases">
        <title>Mechanisms controlling the formation of the plant cell surface in tip-growing cells are functionally conserved among land plants.</title>
        <authorList>
            <person name="Honkanen S."/>
            <person name="Jones V.A."/>
            <person name="Morieri G."/>
            <person name="Champion C."/>
            <person name="Hetherington A.J."/>
            <person name="Kelly S."/>
            <person name="Saint-Marcoux D."/>
            <person name="Proust H."/>
            <person name="Prescott H."/>
            <person name="Dolan L."/>
        </authorList>
    </citation>
    <scope>NUCLEOTIDE SEQUENCE [LARGE SCALE GENOMIC DNA]</scope>
    <source>
        <tissue evidence="1">Whole gametophyte</tissue>
    </source>
</reference>
<gene>
    <name evidence="1" type="ORF">AXG93_927s1090</name>
</gene>
<organism evidence="1 2">
    <name type="scientific">Marchantia polymorpha subsp. ruderalis</name>
    <dbReference type="NCBI Taxonomy" id="1480154"/>
    <lineage>
        <taxon>Eukaryota</taxon>
        <taxon>Viridiplantae</taxon>
        <taxon>Streptophyta</taxon>
        <taxon>Embryophyta</taxon>
        <taxon>Marchantiophyta</taxon>
        <taxon>Marchantiopsida</taxon>
        <taxon>Marchantiidae</taxon>
        <taxon>Marchantiales</taxon>
        <taxon>Marchantiaceae</taxon>
        <taxon>Marchantia</taxon>
    </lineage>
</organism>
<dbReference type="AlphaFoldDB" id="A0A176VJ42"/>